<accession>A0A8X7QJL3</accession>
<keyword evidence="2" id="KW-0472">Membrane</keyword>
<evidence type="ECO:0000256" key="1">
    <source>
        <dbReference type="SAM" id="MobiDB-lite"/>
    </source>
</evidence>
<name>A0A8X7QJL3_BRACI</name>
<comment type="caution">
    <text evidence="3">The sequence shown here is derived from an EMBL/GenBank/DDBJ whole genome shotgun (WGS) entry which is preliminary data.</text>
</comment>
<dbReference type="AlphaFoldDB" id="A0A8X7QJL3"/>
<keyword evidence="2" id="KW-0812">Transmembrane</keyword>
<feature type="region of interest" description="Disordered" evidence="1">
    <location>
        <begin position="94"/>
        <end position="120"/>
    </location>
</feature>
<proteinExistence type="predicted"/>
<reference evidence="3 4" key="1">
    <citation type="submission" date="2020-02" db="EMBL/GenBank/DDBJ databases">
        <authorList>
            <person name="Ma Q."/>
            <person name="Huang Y."/>
            <person name="Song X."/>
            <person name="Pei D."/>
        </authorList>
    </citation>
    <scope>NUCLEOTIDE SEQUENCE [LARGE SCALE GENOMIC DNA]</scope>
    <source>
        <strain evidence="3">Sxm20200214</strain>
        <tissue evidence="3">Leaf</tissue>
    </source>
</reference>
<gene>
    <name evidence="3" type="ORF">Bca52824_064355</name>
</gene>
<dbReference type="Proteomes" id="UP000886595">
    <property type="component" value="Unassembled WGS sequence"/>
</dbReference>
<dbReference type="EMBL" id="JAAMPC010000013">
    <property type="protein sequence ID" value="KAG2269800.1"/>
    <property type="molecule type" value="Genomic_DNA"/>
</dbReference>
<dbReference type="OrthoDB" id="1045012at2759"/>
<feature type="compositionally biased region" description="Basic residues" evidence="1">
    <location>
        <begin position="101"/>
        <end position="120"/>
    </location>
</feature>
<evidence type="ECO:0000313" key="3">
    <source>
        <dbReference type="EMBL" id="KAG2269800.1"/>
    </source>
</evidence>
<evidence type="ECO:0000256" key="2">
    <source>
        <dbReference type="SAM" id="Phobius"/>
    </source>
</evidence>
<evidence type="ECO:0000313" key="4">
    <source>
        <dbReference type="Proteomes" id="UP000886595"/>
    </source>
</evidence>
<keyword evidence="2" id="KW-1133">Transmembrane helix</keyword>
<feature type="transmembrane region" description="Helical" evidence="2">
    <location>
        <begin position="21"/>
        <end position="42"/>
    </location>
</feature>
<sequence length="120" mass="13572">MLEIRRKSYSDHYVRFILRTGPLRGILNLFLVFFIAVVISLIRIKVIHLLGGQALPLLEPIIWAAVGALPSTGPNGAESSSTWEEDPFELDVLEESFSTPKRTRPPPRQGSPRRKRVNPR</sequence>
<keyword evidence="4" id="KW-1185">Reference proteome</keyword>
<organism evidence="3 4">
    <name type="scientific">Brassica carinata</name>
    <name type="common">Ethiopian mustard</name>
    <name type="synonym">Abyssinian cabbage</name>
    <dbReference type="NCBI Taxonomy" id="52824"/>
    <lineage>
        <taxon>Eukaryota</taxon>
        <taxon>Viridiplantae</taxon>
        <taxon>Streptophyta</taxon>
        <taxon>Embryophyta</taxon>
        <taxon>Tracheophyta</taxon>
        <taxon>Spermatophyta</taxon>
        <taxon>Magnoliopsida</taxon>
        <taxon>eudicotyledons</taxon>
        <taxon>Gunneridae</taxon>
        <taxon>Pentapetalae</taxon>
        <taxon>rosids</taxon>
        <taxon>malvids</taxon>
        <taxon>Brassicales</taxon>
        <taxon>Brassicaceae</taxon>
        <taxon>Brassiceae</taxon>
        <taxon>Brassica</taxon>
    </lineage>
</organism>
<protein>
    <submittedName>
        <fullName evidence="3">Uncharacterized protein</fullName>
    </submittedName>
</protein>